<evidence type="ECO:0000313" key="18">
    <source>
        <dbReference type="Proteomes" id="UP000005336"/>
    </source>
</evidence>
<dbReference type="FunFam" id="3.30.300.30:FF:000006">
    <property type="entry name" value="Long-chain-fatty-acid--CoA ligase FadD"/>
    <property type="match status" value="1"/>
</dbReference>
<dbReference type="Pfam" id="PF00501">
    <property type="entry name" value="AMP-binding"/>
    <property type="match status" value="1"/>
</dbReference>
<dbReference type="InterPro" id="IPR025110">
    <property type="entry name" value="AMP-bd_C"/>
</dbReference>
<evidence type="ECO:0000259" key="15">
    <source>
        <dbReference type="Pfam" id="PF00501"/>
    </source>
</evidence>
<evidence type="ECO:0000256" key="10">
    <source>
        <dbReference type="ARBA" id="ARBA00023098"/>
    </source>
</evidence>
<dbReference type="InterPro" id="IPR020845">
    <property type="entry name" value="AMP-binding_CS"/>
</dbReference>
<keyword evidence="10" id="KW-0443">Lipid metabolism</keyword>
<keyword evidence="9" id="KW-0460">Magnesium</keyword>
<dbReference type="InterPro" id="IPR042099">
    <property type="entry name" value="ANL_N_sf"/>
</dbReference>
<keyword evidence="11" id="KW-0472">Membrane</keyword>
<keyword evidence="6" id="KW-0547">Nucleotide-binding</keyword>
<gene>
    <name evidence="17" type="primary">fadD</name>
    <name evidence="17" type="ORF">HMPREF9370_1289</name>
</gene>
<keyword evidence="18" id="KW-1185">Reference proteome</keyword>
<comment type="pathway">
    <text evidence="3">Lipid metabolism; fatty acid beta-oxidation.</text>
</comment>
<evidence type="ECO:0000256" key="7">
    <source>
        <dbReference type="ARBA" id="ARBA00022832"/>
    </source>
</evidence>
<dbReference type="RefSeq" id="WP_009116430.1">
    <property type="nucleotide sequence ID" value="NZ_JH165159.1"/>
</dbReference>
<dbReference type="PANTHER" id="PTHR43767">
    <property type="entry name" value="LONG-CHAIN-FATTY-ACID--COA LIGASE"/>
    <property type="match status" value="1"/>
</dbReference>
<dbReference type="GO" id="GO:0004467">
    <property type="term" value="F:long-chain fatty acid-CoA ligase activity"/>
    <property type="evidence" value="ECO:0007669"/>
    <property type="project" value="UniProtKB-EC"/>
</dbReference>
<evidence type="ECO:0000256" key="14">
    <source>
        <dbReference type="ARBA" id="ARBA00042773"/>
    </source>
</evidence>
<evidence type="ECO:0000256" key="9">
    <source>
        <dbReference type="ARBA" id="ARBA00022842"/>
    </source>
</evidence>
<dbReference type="EMBL" id="AGAZ01000049">
    <property type="protein sequence ID" value="EGZ46377.1"/>
    <property type="molecule type" value="Genomic_DNA"/>
</dbReference>
<evidence type="ECO:0000256" key="6">
    <source>
        <dbReference type="ARBA" id="ARBA00022741"/>
    </source>
</evidence>
<reference evidence="17 18" key="1">
    <citation type="submission" date="2011-06" db="EMBL/GenBank/DDBJ databases">
        <authorList>
            <person name="Muzny D."/>
            <person name="Qin X."/>
            <person name="Deng J."/>
            <person name="Jiang H."/>
            <person name="Liu Y."/>
            <person name="Qu J."/>
            <person name="Song X.-Z."/>
            <person name="Zhang L."/>
            <person name="Thornton R."/>
            <person name="Coyle M."/>
            <person name="Francisco L."/>
            <person name="Jackson L."/>
            <person name="Javaid M."/>
            <person name="Korchina V."/>
            <person name="Kovar C."/>
            <person name="Mata R."/>
            <person name="Mathew T."/>
            <person name="Ngo R."/>
            <person name="Nguyen L."/>
            <person name="Nguyen N."/>
            <person name="Okwuonu G."/>
            <person name="Ongeri F."/>
            <person name="Pham C."/>
            <person name="Simmons D."/>
            <person name="Wilczek-Boney K."/>
            <person name="Hale W."/>
            <person name="Jakkamsetti A."/>
            <person name="Pham P."/>
            <person name="Ruth R."/>
            <person name="San Lucas F."/>
            <person name="Warren J."/>
            <person name="Zhang J."/>
            <person name="Zhao Z."/>
            <person name="Zhou C."/>
            <person name="Zhu D."/>
            <person name="Lee S."/>
            <person name="Bess C."/>
            <person name="Blankenburg K."/>
            <person name="Forbes L."/>
            <person name="Fu Q."/>
            <person name="Gubbala S."/>
            <person name="Hirani K."/>
            <person name="Jayaseelan J.C."/>
            <person name="Lara F."/>
            <person name="Munidasa M."/>
            <person name="Palculict T."/>
            <person name="Patil S."/>
            <person name="Pu L.-L."/>
            <person name="Saada N."/>
            <person name="Tang L."/>
            <person name="Weissenberger G."/>
            <person name="Zhu Y."/>
            <person name="Hemphill L."/>
            <person name="Shang Y."/>
            <person name="Youmans B."/>
            <person name="Ayvaz T."/>
            <person name="Ross M."/>
            <person name="Santibanez J."/>
            <person name="Aqrawi P."/>
            <person name="Gross S."/>
            <person name="Joshi V."/>
            <person name="Fowler G."/>
            <person name="Nazareth L."/>
            <person name="Reid J."/>
            <person name="Worley K."/>
            <person name="Petrosino J."/>
            <person name="Highlander S."/>
            <person name="Gibbs R."/>
        </authorList>
    </citation>
    <scope>NUCLEOTIDE SEQUENCE [LARGE SCALE GENOMIC DNA]</scope>
    <source>
        <strain evidence="17 18">9715</strain>
    </source>
</reference>
<evidence type="ECO:0000256" key="8">
    <source>
        <dbReference type="ARBA" id="ARBA00022840"/>
    </source>
</evidence>
<dbReference type="Pfam" id="PF13193">
    <property type="entry name" value="AMP-binding_C"/>
    <property type="match status" value="1"/>
</dbReference>
<evidence type="ECO:0000256" key="1">
    <source>
        <dbReference type="ARBA" id="ARBA00001946"/>
    </source>
</evidence>
<dbReference type="PROSITE" id="PS00455">
    <property type="entry name" value="AMP_BINDING"/>
    <property type="match status" value="1"/>
</dbReference>
<sequence>MEKIWLQSYEKGIDAEIDATRYQSIIDVFEQSVAKFRNQTAFKSLGKSISYGEMSKCVNRFASFLQNKLKLPQGERVAVMMPNLLQYPIAIFGALKAGMVVVNVNPLYTPRELEHQLNDSGASTIIVLENFAHTLAEILPNTQIKHVVMASIGDMLGTFKGILANFIVRKVKKMVPPFQIKHFTPFRQALKEGMANTLKPADLKRENLALLQYTGGTTGVAKGAMLTHGNICANMMQAAEWIKPKLAQGKETVVTALPLYHIFSFTVNLMIFTQAGAKNILIANPRDLKGLIKELKKESVSVFIGVNTLYNGLLNRTELKQVDFGTWHLCLGGGMATQKSVAERWKALTGQAIVDAYGLTEASPGVCCNPLNIKEYTGTIGLPLPSTEVELRAADGSEVAQGEAGELWIRGPQVMQGYWNSPEETAKVIDTRGFLETGDIAVMDEKGWLKIVDRKKDLIVVSGFNVYPNEVEDVVTGHPKVTEAACIGVSSEKTGEALKLFVVKKDESLNKEELIAYCRSLLTPYKVPRDIEFWEELPKSNVGKILRRVLRDKAEGKHTQ</sequence>
<dbReference type="PATRIC" id="fig|1030841.3.peg.1270"/>
<dbReference type="HOGENOM" id="CLU_000022_59_9_4"/>
<comment type="cofactor">
    <cofactor evidence="1">
        <name>Mg(2+)</name>
        <dbReference type="ChEBI" id="CHEBI:18420"/>
    </cofactor>
</comment>
<comment type="caution">
    <text evidence="17">The sequence shown here is derived from an EMBL/GenBank/DDBJ whole genome shotgun (WGS) entry which is preliminary data.</text>
</comment>
<keyword evidence="8" id="KW-0067">ATP-binding</keyword>
<dbReference type="OrthoDB" id="9766486at2"/>
<evidence type="ECO:0000256" key="13">
    <source>
        <dbReference type="ARBA" id="ARBA00039545"/>
    </source>
</evidence>
<dbReference type="InterPro" id="IPR050237">
    <property type="entry name" value="ATP-dep_AMP-bd_enzyme"/>
</dbReference>
<name>G4CQC9_9NEIS</name>
<dbReference type="AlphaFoldDB" id="G4CQC9"/>
<protein>
    <recommendedName>
        <fullName evidence="13">Long-chain-fatty-acid--CoA ligase</fullName>
        <ecNumber evidence="12">6.2.1.3</ecNumber>
    </recommendedName>
    <alternativeName>
        <fullName evidence="14">Long-chain acyl-CoA synthetase</fullName>
    </alternativeName>
</protein>
<dbReference type="Gene3D" id="3.40.50.12780">
    <property type="entry name" value="N-terminal domain of ligase-like"/>
    <property type="match status" value="1"/>
</dbReference>
<keyword evidence="7" id="KW-0276">Fatty acid metabolism</keyword>
<feature type="domain" description="AMP-binding enzyme C-terminal" evidence="16">
    <location>
        <begin position="470"/>
        <end position="544"/>
    </location>
</feature>
<dbReference type="GO" id="GO:0005524">
    <property type="term" value="F:ATP binding"/>
    <property type="evidence" value="ECO:0007669"/>
    <property type="project" value="UniProtKB-KW"/>
</dbReference>
<dbReference type="CDD" id="cd05936">
    <property type="entry name" value="FC-FACS_FadD_like"/>
    <property type="match status" value="1"/>
</dbReference>
<accession>G4CQC9</accession>
<dbReference type="InterPro" id="IPR045851">
    <property type="entry name" value="AMP-bd_C_sf"/>
</dbReference>
<dbReference type="EC" id="6.2.1.3" evidence="12"/>
<comment type="subcellular location">
    <subcellularLocation>
        <location evidence="2">Membrane</location>
        <topology evidence="2">Peripheral membrane protein</topology>
    </subcellularLocation>
</comment>
<dbReference type="Proteomes" id="UP000005336">
    <property type="component" value="Unassembled WGS sequence"/>
</dbReference>
<dbReference type="STRING" id="1030841.HMPREF9370_1289"/>
<dbReference type="Gene3D" id="3.30.300.30">
    <property type="match status" value="1"/>
</dbReference>
<organism evidence="17 18">
    <name type="scientific">Neisseria wadsworthii 9715</name>
    <dbReference type="NCBI Taxonomy" id="1030841"/>
    <lineage>
        <taxon>Bacteria</taxon>
        <taxon>Pseudomonadati</taxon>
        <taxon>Pseudomonadota</taxon>
        <taxon>Betaproteobacteria</taxon>
        <taxon>Neisseriales</taxon>
        <taxon>Neisseriaceae</taxon>
        <taxon>Neisseria</taxon>
    </lineage>
</organism>
<evidence type="ECO:0000256" key="12">
    <source>
        <dbReference type="ARBA" id="ARBA00026121"/>
    </source>
</evidence>
<dbReference type="GO" id="GO:0016020">
    <property type="term" value="C:membrane"/>
    <property type="evidence" value="ECO:0007669"/>
    <property type="project" value="UniProtKB-SubCell"/>
</dbReference>
<comment type="similarity">
    <text evidence="4">Belongs to the ATP-dependent AMP-binding enzyme family.</text>
</comment>
<feature type="domain" description="AMP-dependent synthetase/ligase" evidence="15">
    <location>
        <begin position="29"/>
        <end position="419"/>
    </location>
</feature>
<evidence type="ECO:0000256" key="11">
    <source>
        <dbReference type="ARBA" id="ARBA00023136"/>
    </source>
</evidence>
<dbReference type="FunFam" id="3.40.50.12780:FF:000003">
    <property type="entry name" value="Long-chain-fatty-acid--CoA ligase FadD"/>
    <property type="match status" value="1"/>
</dbReference>
<dbReference type="PANTHER" id="PTHR43767:SF8">
    <property type="entry name" value="LONG-CHAIN-FATTY-ACID--COA LIGASE"/>
    <property type="match status" value="1"/>
</dbReference>
<dbReference type="InterPro" id="IPR000873">
    <property type="entry name" value="AMP-dep_synth/lig_dom"/>
</dbReference>
<evidence type="ECO:0000256" key="3">
    <source>
        <dbReference type="ARBA" id="ARBA00005005"/>
    </source>
</evidence>
<evidence type="ECO:0000256" key="2">
    <source>
        <dbReference type="ARBA" id="ARBA00004170"/>
    </source>
</evidence>
<evidence type="ECO:0000259" key="16">
    <source>
        <dbReference type="Pfam" id="PF13193"/>
    </source>
</evidence>
<evidence type="ECO:0000256" key="5">
    <source>
        <dbReference type="ARBA" id="ARBA00022598"/>
    </source>
</evidence>
<evidence type="ECO:0000256" key="4">
    <source>
        <dbReference type="ARBA" id="ARBA00006432"/>
    </source>
</evidence>
<keyword evidence="5 17" id="KW-0436">Ligase</keyword>
<proteinExistence type="inferred from homology"/>
<evidence type="ECO:0000313" key="17">
    <source>
        <dbReference type="EMBL" id="EGZ46377.1"/>
    </source>
</evidence>
<dbReference type="SUPFAM" id="SSF56801">
    <property type="entry name" value="Acetyl-CoA synthetase-like"/>
    <property type="match status" value="1"/>
</dbReference>